<accession>A0A7J0D158</accession>
<evidence type="ECO:0000313" key="1">
    <source>
        <dbReference type="EMBL" id="GFN08473.1"/>
    </source>
</evidence>
<reference evidence="1 2" key="1">
    <citation type="submission" date="2020-05" db="EMBL/GenBank/DDBJ databases">
        <title>Whole genome shotgun sequence of Streptomyces microflavus NBRC 13062.</title>
        <authorList>
            <person name="Komaki H."/>
            <person name="Tamura T."/>
        </authorList>
    </citation>
    <scope>NUCLEOTIDE SEQUENCE [LARGE SCALE GENOMIC DNA]</scope>
    <source>
        <strain evidence="1 2">NBRC 13062</strain>
    </source>
</reference>
<protein>
    <submittedName>
        <fullName evidence="1">Uncharacterized protein</fullName>
    </submittedName>
</protein>
<dbReference type="Proteomes" id="UP000498740">
    <property type="component" value="Unassembled WGS sequence"/>
</dbReference>
<evidence type="ECO:0000313" key="2">
    <source>
        <dbReference type="Proteomes" id="UP000498740"/>
    </source>
</evidence>
<proteinExistence type="predicted"/>
<comment type="caution">
    <text evidence="1">The sequence shown here is derived from an EMBL/GenBank/DDBJ whole genome shotgun (WGS) entry which is preliminary data.</text>
</comment>
<organism evidence="1 2">
    <name type="scientific">Streptomyces microflavus</name>
    <name type="common">Streptomyces lipmanii</name>
    <dbReference type="NCBI Taxonomy" id="1919"/>
    <lineage>
        <taxon>Bacteria</taxon>
        <taxon>Bacillati</taxon>
        <taxon>Actinomycetota</taxon>
        <taxon>Actinomycetes</taxon>
        <taxon>Kitasatosporales</taxon>
        <taxon>Streptomycetaceae</taxon>
        <taxon>Streptomyces</taxon>
    </lineage>
</organism>
<gene>
    <name evidence="1" type="ORF">Smic_70290</name>
</gene>
<dbReference type="EMBL" id="BLWD01000001">
    <property type="protein sequence ID" value="GFN08473.1"/>
    <property type="molecule type" value="Genomic_DNA"/>
</dbReference>
<name>A0A7J0D158_STRMI</name>
<dbReference type="AlphaFoldDB" id="A0A7J0D158"/>
<sequence length="80" mass="8104">MSRASAFSFIGVISWAQAASVGVEEVEGEGAAAVRTGEATGAGSVVVEQPADAARPSRASRIGATTGRRVVGAWIGWRDS</sequence>